<dbReference type="AlphaFoldDB" id="A0A419WBH9"/>
<dbReference type="Proteomes" id="UP000283387">
    <property type="component" value="Unassembled WGS sequence"/>
</dbReference>
<organism evidence="1 2">
    <name type="scientific">Mangrovibacterium diazotrophicum</name>
    <dbReference type="NCBI Taxonomy" id="1261403"/>
    <lineage>
        <taxon>Bacteria</taxon>
        <taxon>Pseudomonadati</taxon>
        <taxon>Bacteroidota</taxon>
        <taxon>Bacteroidia</taxon>
        <taxon>Marinilabiliales</taxon>
        <taxon>Prolixibacteraceae</taxon>
        <taxon>Mangrovibacterium</taxon>
    </lineage>
</organism>
<dbReference type="OrthoDB" id="978267at2"/>
<name>A0A419WBH9_9BACT</name>
<accession>A0A419WBH9</accession>
<gene>
    <name evidence="1" type="ORF">BC643_3194</name>
</gene>
<dbReference type="RefSeq" id="WP_120273992.1">
    <property type="nucleotide sequence ID" value="NZ_RAPN01000001.1"/>
</dbReference>
<keyword evidence="2" id="KW-1185">Reference proteome</keyword>
<evidence type="ECO:0000313" key="1">
    <source>
        <dbReference type="EMBL" id="RKD92817.1"/>
    </source>
</evidence>
<evidence type="ECO:0008006" key="3">
    <source>
        <dbReference type="Google" id="ProtNLM"/>
    </source>
</evidence>
<protein>
    <recommendedName>
        <fullName evidence="3">Outer membrane protein with beta-barrel domain</fullName>
    </recommendedName>
</protein>
<dbReference type="EMBL" id="RAPN01000001">
    <property type="protein sequence ID" value="RKD92817.1"/>
    <property type="molecule type" value="Genomic_DNA"/>
</dbReference>
<evidence type="ECO:0000313" key="2">
    <source>
        <dbReference type="Proteomes" id="UP000283387"/>
    </source>
</evidence>
<proteinExistence type="predicted"/>
<sequence length="203" mass="22864">MIRPGVLLIFMFVCIRLSAQEITPHSYYISIDGMLGNFIGHEFQFNYVLSEKYTFRFGHAFQDRKAASIPADFSGGLAGGLTFGLTNPRDEIQSYQLLVGRIFMIEDQHKARLNLSAGIARSHLKEYTNWKGENNGILSLGWNYSADLVSSEKWSFVFNPRLEIVATRYLGVSLSTFLQYNSSGTTWGFGAGLLLGKLRNKQK</sequence>
<reference evidence="1 2" key="1">
    <citation type="submission" date="2018-09" db="EMBL/GenBank/DDBJ databases">
        <title>Genomic Encyclopedia of Archaeal and Bacterial Type Strains, Phase II (KMG-II): from individual species to whole genera.</title>
        <authorList>
            <person name="Goeker M."/>
        </authorList>
    </citation>
    <scope>NUCLEOTIDE SEQUENCE [LARGE SCALE GENOMIC DNA]</scope>
    <source>
        <strain evidence="1 2">DSM 27148</strain>
    </source>
</reference>
<comment type="caution">
    <text evidence="1">The sequence shown here is derived from an EMBL/GenBank/DDBJ whole genome shotgun (WGS) entry which is preliminary data.</text>
</comment>